<dbReference type="Pfam" id="PF13094">
    <property type="entry name" value="CENP-Q"/>
    <property type="match status" value="1"/>
</dbReference>
<feature type="coiled-coil region" evidence="1">
    <location>
        <begin position="437"/>
        <end position="478"/>
    </location>
</feature>
<evidence type="ECO:0000313" key="4">
    <source>
        <dbReference type="Proteomes" id="UP000824596"/>
    </source>
</evidence>
<feature type="compositionally biased region" description="Low complexity" evidence="2">
    <location>
        <begin position="392"/>
        <end position="406"/>
    </location>
</feature>
<feature type="compositionally biased region" description="Basic and acidic residues" evidence="2">
    <location>
        <begin position="144"/>
        <end position="156"/>
    </location>
</feature>
<dbReference type="EMBL" id="JAIZPD010000009">
    <property type="protein sequence ID" value="KAH0960820.1"/>
    <property type="molecule type" value="Genomic_DNA"/>
</dbReference>
<sequence length="588" mass="65208">MAPDSPAGKRKRGRTRLGQNNKQRADASGGQHMARRDGDDDDDRPKKRGKVMEKHVDSPPAMDAQPRKRERPRKSLDDAAQHRLQPEDEPQPGPSRKGRKRQQAPQEPQQEPLDQRQEAAPEAAPEAPRRRHKRQWGPQAQRSEPTDKQPATDEAPRRKRARPSLQNPEPAPRGKRGRPPVPERPENEVAHQEADEEPDARTRNRARPSQRGVSPSQAQNGPAERRKKGQRPSQTQEKSDQERTRRENRPSGAMPTTGSSNRRRAIPEPSLPVTEPRDPKRRRSRQHVDEDDAAPVSPSAPPPSPPKPYVHIVPRVRHVRQSTIAAKWSPLTGPSLSAVSALLQLAHQPILQRLSSTHQRRAHASAALRLMARRISRKVAARGLPFPPASMPAASRRGGQQQQQPSDGGRETELDFESVLDAKAALEAQLGPAAHAVELLRRERDSIEKELERDYETLRELEARARSQTREQRGLLKKAHALTPLAMIPEQPYDARAEEGVLTASGLATATTSSGNLFTGLAADDANTDDGGELRQLAVQLGGHVESMRANLRQADGIVPQLARARAALQAALHTHLDQDQYERVVLG</sequence>
<name>A0A9P8MT51_9HYPO</name>
<dbReference type="RefSeq" id="XP_044718333.1">
    <property type="nucleotide sequence ID" value="XM_044866444.1"/>
</dbReference>
<evidence type="ECO:0000313" key="3">
    <source>
        <dbReference type="EMBL" id="KAH0960820.1"/>
    </source>
</evidence>
<evidence type="ECO:0000256" key="2">
    <source>
        <dbReference type="SAM" id="MobiDB-lite"/>
    </source>
</evidence>
<feature type="compositionally biased region" description="Pro residues" evidence="2">
    <location>
        <begin position="298"/>
        <end position="308"/>
    </location>
</feature>
<dbReference type="InterPro" id="IPR025212">
    <property type="entry name" value="CAD_CENP-Q"/>
</dbReference>
<protein>
    <submittedName>
        <fullName evidence="3">CENP-Q, a CENPA-CAD centromere complex subunit domain-containing protein</fullName>
    </submittedName>
</protein>
<feature type="compositionally biased region" description="Basic and acidic residues" evidence="2">
    <location>
        <begin position="181"/>
        <end position="193"/>
    </location>
</feature>
<comment type="caution">
    <text evidence="3">The sequence shown here is derived from an EMBL/GenBank/DDBJ whole genome shotgun (WGS) entry which is preliminary data.</text>
</comment>
<feature type="compositionally biased region" description="Low complexity" evidence="2">
    <location>
        <begin position="103"/>
        <end position="112"/>
    </location>
</feature>
<keyword evidence="4" id="KW-1185">Reference proteome</keyword>
<dbReference type="OrthoDB" id="2420947at2759"/>
<accession>A0A9P8MT51</accession>
<keyword evidence="1" id="KW-0175">Coiled coil</keyword>
<dbReference type="Proteomes" id="UP000824596">
    <property type="component" value="Unassembled WGS sequence"/>
</dbReference>
<dbReference type="AlphaFoldDB" id="A0A9P8MT51"/>
<feature type="compositionally biased region" description="Polar residues" evidence="2">
    <location>
        <begin position="211"/>
        <end position="220"/>
    </location>
</feature>
<feature type="compositionally biased region" description="Basic and acidic residues" evidence="2">
    <location>
        <begin position="73"/>
        <end position="86"/>
    </location>
</feature>
<proteinExistence type="predicted"/>
<organism evidence="3 4">
    <name type="scientific">Hirsutella rhossiliensis</name>
    <dbReference type="NCBI Taxonomy" id="111463"/>
    <lineage>
        <taxon>Eukaryota</taxon>
        <taxon>Fungi</taxon>
        <taxon>Dikarya</taxon>
        <taxon>Ascomycota</taxon>
        <taxon>Pezizomycotina</taxon>
        <taxon>Sordariomycetes</taxon>
        <taxon>Hypocreomycetidae</taxon>
        <taxon>Hypocreales</taxon>
        <taxon>Ophiocordycipitaceae</taxon>
        <taxon>Hirsutella</taxon>
    </lineage>
</organism>
<feature type="compositionally biased region" description="Basic and acidic residues" evidence="2">
    <location>
        <begin position="237"/>
        <end position="249"/>
    </location>
</feature>
<reference evidence="3" key="1">
    <citation type="submission" date="2021-09" db="EMBL/GenBank/DDBJ databases">
        <title>A high-quality genome of the endoparasitic fungus Hirsutella rhossiliensis with a comparison of Hirsutella genomes reveals transposable elements contributing to genome size variation.</title>
        <authorList>
            <person name="Lin R."/>
            <person name="Jiao Y."/>
            <person name="Sun X."/>
            <person name="Ling J."/>
            <person name="Xie B."/>
            <person name="Cheng X."/>
        </authorList>
    </citation>
    <scope>NUCLEOTIDE SEQUENCE</scope>
    <source>
        <strain evidence="3">HR02</strain>
    </source>
</reference>
<dbReference type="GeneID" id="68357102"/>
<evidence type="ECO:0000256" key="1">
    <source>
        <dbReference type="SAM" id="Coils"/>
    </source>
</evidence>
<feature type="region of interest" description="Disordered" evidence="2">
    <location>
        <begin position="383"/>
        <end position="413"/>
    </location>
</feature>
<feature type="region of interest" description="Disordered" evidence="2">
    <location>
        <begin position="1"/>
        <end position="310"/>
    </location>
</feature>
<gene>
    <name evidence="3" type="ORF">HRG_07973</name>
</gene>